<evidence type="ECO:0000256" key="2">
    <source>
        <dbReference type="ARBA" id="ARBA00023043"/>
    </source>
</evidence>
<dbReference type="Pfam" id="PF12796">
    <property type="entry name" value="Ank_2"/>
    <property type="match status" value="1"/>
</dbReference>
<dbReference type="PROSITE" id="PS50088">
    <property type="entry name" value="ANK_REPEAT"/>
    <property type="match status" value="1"/>
</dbReference>
<keyword evidence="2" id="KW-0040">ANK repeat</keyword>
<keyword evidence="1" id="KW-0677">Repeat</keyword>
<protein>
    <submittedName>
        <fullName evidence="3">Ankyrin repeat-containing protein</fullName>
    </submittedName>
</protein>
<dbReference type="PANTHER" id="PTHR24188:SF29">
    <property type="entry name" value="GH09064P"/>
    <property type="match status" value="1"/>
</dbReference>
<name>A0A6G6AAB1_9VIRU</name>
<sequence>MSSQDYLNPVDKLFEASKDGNIDIIKNLLDSNKFTDYIYDQCVIILAKNGYLEIIKYFVSIGVDIYFDNNKIYRSAIKNGRLNIVKYLIENGLNIDLQDDNSVYVSVKNGHLSVVKYLVENNYKNESFDKLYYIAHYFKHQDIVEYFNNINVCPKTAFYLECYVQSLFARPLTSKRLHKYHRSRNVDNISAEHMKRVKELLNTQHI</sequence>
<organism evidence="3">
    <name type="scientific">Borely moumouvirus</name>
    <dbReference type="NCBI Taxonomy" id="2712067"/>
    <lineage>
        <taxon>Viruses</taxon>
        <taxon>Varidnaviria</taxon>
        <taxon>Bamfordvirae</taxon>
        <taxon>Nucleocytoviricota</taxon>
        <taxon>Megaviricetes</taxon>
        <taxon>Imitervirales</taxon>
        <taxon>Mimiviridae</taxon>
        <taxon>Megamimivirinae</taxon>
        <taxon>Moumouvirus</taxon>
    </lineage>
</organism>
<reference evidence="3" key="1">
    <citation type="submission" date="2019-07" db="EMBL/GenBank/DDBJ databases">
        <title>The discovery of a new lineage B mimivirus raises questions about particles surface fibrils.</title>
        <authorList>
            <person name="Silva L.K.S."/>
            <person name="Rodrigues R.A.L."/>
            <person name="Andrade A.C.S.P."/>
            <person name="Hikida H."/>
            <person name="Andreani J."/>
            <person name="Levasseur A."/>
            <person name="La Scola B."/>
            <person name="Abrahao J.S."/>
        </authorList>
    </citation>
    <scope>NUCLEOTIDE SEQUENCE</scope>
    <source>
        <strain evidence="3">B60</strain>
    </source>
</reference>
<proteinExistence type="predicted"/>
<dbReference type="EMBL" id="MN175499">
    <property type="protein sequence ID" value="QID05774.1"/>
    <property type="molecule type" value="Genomic_DNA"/>
</dbReference>
<evidence type="ECO:0000313" key="3">
    <source>
        <dbReference type="EMBL" id="QID05774.1"/>
    </source>
</evidence>
<dbReference type="SUPFAM" id="SSF48403">
    <property type="entry name" value="Ankyrin repeat"/>
    <property type="match status" value="1"/>
</dbReference>
<dbReference type="Gene3D" id="1.25.40.20">
    <property type="entry name" value="Ankyrin repeat-containing domain"/>
    <property type="match status" value="1"/>
</dbReference>
<dbReference type="PANTHER" id="PTHR24188">
    <property type="entry name" value="ANKYRIN REPEAT PROTEIN"/>
    <property type="match status" value="1"/>
</dbReference>
<dbReference type="InterPro" id="IPR002110">
    <property type="entry name" value="Ankyrin_rpt"/>
</dbReference>
<accession>A0A6G6AAB1</accession>
<dbReference type="SMART" id="SM00248">
    <property type="entry name" value="ANK"/>
    <property type="match status" value="4"/>
</dbReference>
<evidence type="ECO:0000256" key="1">
    <source>
        <dbReference type="ARBA" id="ARBA00022737"/>
    </source>
</evidence>
<dbReference type="InterPro" id="IPR036770">
    <property type="entry name" value="Ankyrin_rpt-contain_sf"/>
</dbReference>